<dbReference type="PANTHER" id="PTHR31490:SF1">
    <property type="entry name" value="ENDO-1,4-BETA-XYLANASE 1"/>
    <property type="match status" value="1"/>
</dbReference>
<protein>
    <recommendedName>
        <fullName evidence="8">GH10 domain-containing protein</fullName>
    </recommendedName>
</protein>
<evidence type="ECO:0000256" key="2">
    <source>
        <dbReference type="ARBA" id="ARBA00022651"/>
    </source>
</evidence>
<dbReference type="AlphaFoldDB" id="A0AA38YP93"/>
<evidence type="ECO:0000256" key="5">
    <source>
        <dbReference type="ARBA" id="ARBA00023277"/>
    </source>
</evidence>
<dbReference type="EMBL" id="JARBHA010000018">
    <property type="protein sequence ID" value="KAJ9674134.1"/>
    <property type="molecule type" value="Genomic_DNA"/>
</dbReference>
<dbReference type="InterPro" id="IPR008979">
    <property type="entry name" value="Galactose-bd-like_sf"/>
</dbReference>
<keyword evidence="5" id="KW-0119">Carbohydrate metabolism</keyword>
<keyword evidence="6" id="KW-0624">Polysaccharide degradation</keyword>
<dbReference type="SMART" id="SM00633">
    <property type="entry name" value="Glyco_10"/>
    <property type="match status" value="1"/>
</dbReference>
<evidence type="ECO:0000313" key="9">
    <source>
        <dbReference type="EMBL" id="KAJ9674134.1"/>
    </source>
</evidence>
<dbReference type="Proteomes" id="UP001168098">
    <property type="component" value="Unassembled WGS sequence"/>
</dbReference>
<dbReference type="PANTHER" id="PTHR31490">
    <property type="entry name" value="GLYCOSYL HYDROLASE"/>
    <property type="match status" value="1"/>
</dbReference>
<dbReference type="InterPro" id="IPR003305">
    <property type="entry name" value="CenC_carb-bd"/>
</dbReference>
<feature type="domain" description="GH10" evidence="8">
    <location>
        <begin position="427"/>
        <end position="713"/>
    </location>
</feature>
<evidence type="ECO:0000256" key="3">
    <source>
        <dbReference type="ARBA" id="ARBA00022737"/>
    </source>
</evidence>
<feature type="region of interest" description="Disordered" evidence="7">
    <location>
        <begin position="19"/>
        <end position="54"/>
    </location>
</feature>
<keyword evidence="2" id="KW-0858">Xylan degradation</keyword>
<dbReference type="Pfam" id="PF00331">
    <property type="entry name" value="Glyco_hydro_10"/>
    <property type="match status" value="1"/>
</dbReference>
<keyword evidence="4" id="KW-0378">Hydrolase</keyword>
<evidence type="ECO:0000256" key="1">
    <source>
        <dbReference type="ARBA" id="ARBA00007495"/>
    </source>
</evidence>
<dbReference type="InterPro" id="IPR017853">
    <property type="entry name" value="GH"/>
</dbReference>
<dbReference type="PRINTS" id="PR00134">
    <property type="entry name" value="GLHYDRLASE10"/>
</dbReference>
<evidence type="ECO:0000256" key="4">
    <source>
        <dbReference type="ARBA" id="ARBA00022801"/>
    </source>
</evidence>
<evidence type="ECO:0000256" key="7">
    <source>
        <dbReference type="SAM" id="MobiDB-lite"/>
    </source>
</evidence>
<dbReference type="SUPFAM" id="SSF49785">
    <property type="entry name" value="Galactose-binding domain-like"/>
    <property type="match status" value="2"/>
</dbReference>
<keyword evidence="3" id="KW-0677">Repeat</keyword>
<dbReference type="InterPro" id="IPR001000">
    <property type="entry name" value="GH10_dom"/>
</dbReference>
<feature type="compositionally biased region" description="Basic and acidic residues" evidence="7">
    <location>
        <begin position="32"/>
        <end position="54"/>
    </location>
</feature>
<accession>A0AA38YP93</accession>
<comment type="caution">
    <text evidence="9">The sequence shown here is derived from an EMBL/GenBank/DDBJ whole genome shotgun (WGS) entry which is preliminary data.</text>
</comment>
<dbReference type="PROSITE" id="PS51760">
    <property type="entry name" value="GH10_2"/>
    <property type="match status" value="1"/>
</dbReference>
<comment type="similarity">
    <text evidence="1">Belongs to the glycosyl hydrolase 10 (cellulase F) family.</text>
</comment>
<dbReference type="GO" id="GO:0045493">
    <property type="term" value="P:xylan catabolic process"/>
    <property type="evidence" value="ECO:0007669"/>
    <property type="project" value="UniProtKB-KW"/>
</dbReference>
<dbReference type="SUPFAM" id="SSF51445">
    <property type="entry name" value="(Trans)glycosidases"/>
    <property type="match status" value="1"/>
</dbReference>
<gene>
    <name evidence="9" type="ORF">PVL29_023594</name>
</gene>
<organism evidence="9 10">
    <name type="scientific">Vitis rotundifolia</name>
    <name type="common">Muscadine grape</name>
    <dbReference type="NCBI Taxonomy" id="103349"/>
    <lineage>
        <taxon>Eukaryota</taxon>
        <taxon>Viridiplantae</taxon>
        <taxon>Streptophyta</taxon>
        <taxon>Embryophyta</taxon>
        <taxon>Tracheophyta</taxon>
        <taxon>Spermatophyta</taxon>
        <taxon>Magnoliopsida</taxon>
        <taxon>eudicotyledons</taxon>
        <taxon>Gunneridae</taxon>
        <taxon>Pentapetalae</taxon>
        <taxon>rosids</taxon>
        <taxon>Vitales</taxon>
        <taxon>Vitaceae</taxon>
        <taxon>Viteae</taxon>
        <taxon>Vitis</taxon>
    </lineage>
</organism>
<reference evidence="9 10" key="1">
    <citation type="journal article" date="2023" name="BMC Biotechnol.">
        <title>Vitis rotundifolia cv Carlos genome sequencing.</title>
        <authorList>
            <person name="Huff M."/>
            <person name="Hulse-Kemp A."/>
            <person name="Scheffler B."/>
            <person name="Youngblood R."/>
            <person name="Simpson S."/>
            <person name="Babiker E."/>
            <person name="Staton M."/>
        </authorList>
    </citation>
    <scope>NUCLEOTIDE SEQUENCE [LARGE SCALE GENOMIC DNA]</scope>
    <source>
        <tissue evidence="9">Leaf</tissue>
    </source>
</reference>
<dbReference type="Gene3D" id="2.60.120.260">
    <property type="entry name" value="Galactose-binding domain-like"/>
    <property type="match status" value="2"/>
</dbReference>
<sequence length="770" mass="85638">MRRIRPCCFTRRVSNTHQKAEDIQRSIGAMENPKEGNADHGVSEKQNESTIKSRDSLSSNVILNHDFSRGLHSWNLNCCNGSVVSAESGFLEGISVKSGGNYAVITNRKECWQGLEQDITSRVSLGSTYSVSACVGVSGSLQGSAVVQATLKLEYQGSATTYLFIGRTSVSKEQWKKLEGTFSLSTMPDRVVFYLEGPSPGLDLLIESVVIFCSSPTEEEDPAFGINIIQNSNLNDGTNGWFPLGSCTLSVTTGSPHILPPMARDSLGAHEPLSGRYILVTKRTQTWMGPAQIITDRLKLYLTYQVSAWVRIGPGATAPQNVNVALGVDNQWVNGGQAEVSDDRWYEIGGSFRIEKQPLKVLVYVQGPASGVDLMVAGLQIFPVDRHARFRHLKKETDKIRKRDVVLKFSGSGTGTCIGAFVKVIQTQNSFGFGSCVNRTNIDNEDFVDFFVKNFNWAVFGNELKWYWTESQQGNFNYRDADELLDLCKSHNMETRGHCIFWEVEGTVQPWVKSLNKNDLMTAVQNRLTGLLTRYKGKFRHYDVNNEMLHGSFYQDRLGKDIRANMFKTANQLDSSAALFVNDYHVEDGCDPRSSPEKYIEHIIGLQKQGAPVGGIGIQGHIDSPVGPIVCSALDKLGVLGLPIWFTELDVSSINEYIRADDFEVMLREAFAHPAVDGIMLWGFWELFMSRNNAHLVNAEGEINETGWRYLALRKEWLSHAHGHIDEEGEFMFRGFHGSYVVEIGTGSKKISKTFVVDNGESPLVVSIGL</sequence>
<dbReference type="Gene3D" id="3.20.20.80">
    <property type="entry name" value="Glycosidases"/>
    <property type="match status" value="1"/>
</dbReference>
<dbReference type="Pfam" id="PF02018">
    <property type="entry name" value="CBM_4_9"/>
    <property type="match status" value="2"/>
</dbReference>
<keyword evidence="10" id="KW-1185">Reference proteome</keyword>
<proteinExistence type="inferred from homology"/>
<evidence type="ECO:0000313" key="10">
    <source>
        <dbReference type="Proteomes" id="UP001168098"/>
    </source>
</evidence>
<dbReference type="InterPro" id="IPR044846">
    <property type="entry name" value="GH10"/>
</dbReference>
<name>A0AA38YP93_VITRO</name>
<evidence type="ECO:0000259" key="8">
    <source>
        <dbReference type="PROSITE" id="PS51760"/>
    </source>
</evidence>
<dbReference type="GO" id="GO:0031176">
    <property type="term" value="F:endo-1,4-beta-xylanase activity"/>
    <property type="evidence" value="ECO:0007669"/>
    <property type="project" value="UniProtKB-ARBA"/>
</dbReference>
<evidence type="ECO:0000256" key="6">
    <source>
        <dbReference type="ARBA" id="ARBA00023326"/>
    </source>
</evidence>
<dbReference type="FunFam" id="3.20.20.80:FF:000104">
    <property type="entry name" value="Endo-1,4-beta-xylanase A"/>
    <property type="match status" value="1"/>
</dbReference>